<sequence length="137" mass="15997">MSSVTQYLLNLLFESKISKSNQAKTILNRALKIIYGFCSNFVTTSKLLEITFPNSKILQLENAISYLCNTAILPQVHIPLFQIFNYLSSYYPATQFSKYDESIFTYIERLIIILRVCYLNSVIQNCRMINIQQQIRF</sequence>
<dbReference type="HOGENOM" id="CLU_1869101_0_0_1"/>
<dbReference type="RefSeq" id="XP_001430938.1">
    <property type="nucleotide sequence ID" value="XM_001430901.1"/>
</dbReference>
<keyword evidence="2" id="KW-1185">Reference proteome</keyword>
<dbReference type="Proteomes" id="UP000000600">
    <property type="component" value="Unassembled WGS sequence"/>
</dbReference>
<dbReference type="InParanoid" id="A0BYC3"/>
<dbReference type="GeneID" id="5016723"/>
<gene>
    <name evidence="1" type="ORF">GSPATT00033393001</name>
</gene>
<evidence type="ECO:0000313" key="1">
    <source>
        <dbReference type="EMBL" id="CAK63540.1"/>
    </source>
</evidence>
<dbReference type="AlphaFoldDB" id="A0BYC3"/>
<evidence type="ECO:0000313" key="2">
    <source>
        <dbReference type="Proteomes" id="UP000000600"/>
    </source>
</evidence>
<dbReference type="EMBL" id="CT868027">
    <property type="protein sequence ID" value="CAK63540.1"/>
    <property type="molecule type" value="Genomic_DNA"/>
</dbReference>
<name>A0BYC3_PARTE</name>
<accession>A0BYC3</accession>
<protein>
    <submittedName>
        <fullName evidence="1">Uncharacterized protein</fullName>
    </submittedName>
</protein>
<dbReference type="KEGG" id="ptm:GSPATT00033393001"/>
<reference evidence="1 2" key="1">
    <citation type="journal article" date="2006" name="Nature">
        <title>Global trends of whole-genome duplications revealed by the ciliate Paramecium tetraurelia.</title>
        <authorList>
            <consortium name="Genoscope"/>
            <person name="Aury J.-M."/>
            <person name="Jaillon O."/>
            <person name="Duret L."/>
            <person name="Noel B."/>
            <person name="Jubin C."/>
            <person name="Porcel B.M."/>
            <person name="Segurens B."/>
            <person name="Daubin V."/>
            <person name="Anthouard V."/>
            <person name="Aiach N."/>
            <person name="Arnaiz O."/>
            <person name="Billaut A."/>
            <person name="Beisson J."/>
            <person name="Blanc I."/>
            <person name="Bouhouche K."/>
            <person name="Camara F."/>
            <person name="Duharcourt S."/>
            <person name="Guigo R."/>
            <person name="Gogendeau D."/>
            <person name="Katinka M."/>
            <person name="Keller A.-M."/>
            <person name="Kissmehl R."/>
            <person name="Klotz C."/>
            <person name="Koll F."/>
            <person name="Le Moue A."/>
            <person name="Lepere C."/>
            <person name="Malinsky S."/>
            <person name="Nowacki M."/>
            <person name="Nowak J.K."/>
            <person name="Plattner H."/>
            <person name="Poulain J."/>
            <person name="Ruiz F."/>
            <person name="Serrano V."/>
            <person name="Zagulski M."/>
            <person name="Dessen P."/>
            <person name="Betermier M."/>
            <person name="Weissenbach J."/>
            <person name="Scarpelli C."/>
            <person name="Schachter V."/>
            <person name="Sperling L."/>
            <person name="Meyer E."/>
            <person name="Cohen J."/>
            <person name="Wincker P."/>
        </authorList>
    </citation>
    <scope>NUCLEOTIDE SEQUENCE [LARGE SCALE GENOMIC DNA]</scope>
    <source>
        <strain evidence="1 2">Stock d4-2</strain>
    </source>
</reference>
<organism evidence="1 2">
    <name type="scientific">Paramecium tetraurelia</name>
    <dbReference type="NCBI Taxonomy" id="5888"/>
    <lineage>
        <taxon>Eukaryota</taxon>
        <taxon>Sar</taxon>
        <taxon>Alveolata</taxon>
        <taxon>Ciliophora</taxon>
        <taxon>Intramacronucleata</taxon>
        <taxon>Oligohymenophorea</taxon>
        <taxon>Peniculida</taxon>
        <taxon>Parameciidae</taxon>
        <taxon>Paramecium</taxon>
    </lineage>
</organism>
<proteinExistence type="predicted"/>